<gene>
    <name evidence="2" type="ORF">JAAARDRAFT_103360</name>
</gene>
<accession>A0A067PKZ3</accession>
<organism evidence="2 3">
    <name type="scientific">Jaapia argillacea MUCL 33604</name>
    <dbReference type="NCBI Taxonomy" id="933084"/>
    <lineage>
        <taxon>Eukaryota</taxon>
        <taxon>Fungi</taxon>
        <taxon>Dikarya</taxon>
        <taxon>Basidiomycota</taxon>
        <taxon>Agaricomycotina</taxon>
        <taxon>Agaricomycetes</taxon>
        <taxon>Agaricomycetidae</taxon>
        <taxon>Jaapiales</taxon>
        <taxon>Jaapiaceae</taxon>
        <taxon>Jaapia</taxon>
    </lineage>
</organism>
<dbReference type="HOGENOM" id="CLU_2782865_0_0_1"/>
<evidence type="ECO:0000256" key="1">
    <source>
        <dbReference type="SAM" id="MobiDB-lite"/>
    </source>
</evidence>
<feature type="non-terminal residue" evidence="2">
    <location>
        <position position="1"/>
    </location>
</feature>
<dbReference type="Proteomes" id="UP000027265">
    <property type="component" value="Unassembled WGS sequence"/>
</dbReference>
<dbReference type="AlphaFoldDB" id="A0A067PKZ3"/>
<name>A0A067PKZ3_9AGAM</name>
<sequence length="65" mass="7033">EILTSLLSISQDSTSDETTLSDQEVAELLRRLETADGLARGVESRLDSVIDELDGLLASLESPEE</sequence>
<dbReference type="OrthoDB" id="2595043at2759"/>
<reference evidence="3" key="1">
    <citation type="journal article" date="2014" name="Proc. Natl. Acad. Sci. U.S.A.">
        <title>Extensive sampling of basidiomycete genomes demonstrates inadequacy of the white-rot/brown-rot paradigm for wood decay fungi.</title>
        <authorList>
            <person name="Riley R."/>
            <person name="Salamov A.A."/>
            <person name="Brown D.W."/>
            <person name="Nagy L.G."/>
            <person name="Floudas D."/>
            <person name="Held B.W."/>
            <person name="Levasseur A."/>
            <person name="Lombard V."/>
            <person name="Morin E."/>
            <person name="Otillar R."/>
            <person name="Lindquist E.A."/>
            <person name="Sun H."/>
            <person name="LaButti K.M."/>
            <person name="Schmutz J."/>
            <person name="Jabbour D."/>
            <person name="Luo H."/>
            <person name="Baker S.E."/>
            <person name="Pisabarro A.G."/>
            <person name="Walton J.D."/>
            <person name="Blanchette R.A."/>
            <person name="Henrissat B."/>
            <person name="Martin F."/>
            <person name="Cullen D."/>
            <person name="Hibbett D.S."/>
            <person name="Grigoriev I.V."/>
        </authorList>
    </citation>
    <scope>NUCLEOTIDE SEQUENCE [LARGE SCALE GENOMIC DNA]</scope>
    <source>
        <strain evidence="3">MUCL 33604</strain>
    </source>
</reference>
<dbReference type="InParanoid" id="A0A067PKZ3"/>
<keyword evidence="3" id="KW-1185">Reference proteome</keyword>
<proteinExistence type="predicted"/>
<evidence type="ECO:0000313" key="3">
    <source>
        <dbReference type="Proteomes" id="UP000027265"/>
    </source>
</evidence>
<evidence type="ECO:0000313" key="2">
    <source>
        <dbReference type="EMBL" id="KDQ51136.1"/>
    </source>
</evidence>
<feature type="non-terminal residue" evidence="2">
    <location>
        <position position="65"/>
    </location>
</feature>
<dbReference type="EMBL" id="KL197751">
    <property type="protein sequence ID" value="KDQ51136.1"/>
    <property type="molecule type" value="Genomic_DNA"/>
</dbReference>
<protein>
    <submittedName>
        <fullName evidence="2">Uncharacterized protein</fullName>
    </submittedName>
</protein>
<feature type="region of interest" description="Disordered" evidence="1">
    <location>
        <begin position="1"/>
        <end position="21"/>
    </location>
</feature>